<feature type="domain" description="Xaa-Pro dipeptidyl-peptidase-like" evidence="1">
    <location>
        <begin position="53"/>
        <end position="147"/>
    </location>
</feature>
<dbReference type="Proteomes" id="UP000197215">
    <property type="component" value="Unassembled WGS sequence"/>
</dbReference>
<name>A0A212TDJ2_9BURK</name>
<dbReference type="AlphaFoldDB" id="A0A212TDJ2"/>
<gene>
    <name evidence="2" type="ORF">SAMN06295916_1019</name>
</gene>
<sequence>MSRTIKINFQGPVGLIEASLDLPDEVRHAPGSYRPRGIALVAHPHPLLGGTMDNKVAQTLARTFAQLGYVTLRPNFRGVGATEGVHDDGKGEAQDLLAVIAWMKDPFSWQGIQELEGHAWPQLVDELPLAMAGFSFGSYVSSYVVKELTEKNEAPERLIMVGSATSKWDVAPVPKDTIVIHGEVDDVIPLTSVLDWARPQELTVQVIPGADHFFHRKLHCIRDLIVRAWHGQPTPVNESK</sequence>
<keyword evidence="3" id="KW-1185">Reference proteome</keyword>
<evidence type="ECO:0000259" key="1">
    <source>
        <dbReference type="Pfam" id="PF02129"/>
    </source>
</evidence>
<evidence type="ECO:0000313" key="3">
    <source>
        <dbReference type="Proteomes" id="UP000197215"/>
    </source>
</evidence>
<protein>
    <recommendedName>
        <fullName evidence="1">Xaa-Pro dipeptidyl-peptidase-like domain-containing protein</fullName>
    </recommendedName>
</protein>
<dbReference type="InterPro" id="IPR029058">
    <property type="entry name" value="AB_hydrolase_fold"/>
</dbReference>
<dbReference type="PANTHER" id="PTHR42103:SF2">
    <property type="entry name" value="AB HYDROLASE-1 DOMAIN-CONTAINING PROTEIN"/>
    <property type="match status" value="1"/>
</dbReference>
<dbReference type="EMBL" id="FYEX01000001">
    <property type="protein sequence ID" value="SNC64083.1"/>
    <property type="molecule type" value="Genomic_DNA"/>
</dbReference>
<evidence type="ECO:0000313" key="2">
    <source>
        <dbReference type="EMBL" id="SNC64083.1"/>
    </source>
</evidence>
<organism evidence="2 3">
    <name type="scientific">Polynucleobacter victoriensis</name>
    <dbReference type="NCBI Taxonomy" id="2049319"/>
    <lineage>
        <taxon>Bacteria</taxon>
        <taxon>Pseudomonadati</taxon>
        <taxon>Pseudomonadota</taxon>
        <taxon>Betaproteobacteria</taxon>
        <taxon>Burkholderiales</taxon>
        <taxon>Burkholderiaceae</taxon>
        <taxon>Polynucleobacter</taxon>
    </lineage>
</organism>
<dbReference type="SUPFAM" id="SSF53474">
    <property type="entry name" value="alpha/beta-Hydrolases"/>
    <property type="match status" value="1"/>
</dbReference>
<dbReference type="OrthoDB" id="9800435at2"/>
<reference evidence="2 3" key="1">
    <citation type="submission" date="2017-06" db="EMBL/GenBank/DDBJ databases">
        <authorList>
            <person name="Kim H.J."/>
            <person name="Triplett B.A."/>
        </authorList>
    </citation>
    <scope>NUCLEOTIDE SEQUENCE [LARGE SCALE GENOMIC DNA]</scope>
    <source>
        <strain evidence="2 3">MWH-VicM1</strain>
    </source>
</reference>
<accession>A0A212TDJ2</accession>
<proteinExistence type="predicted"/>
<dbReference type="GO" id="GO:0016787">
    <property type="term" value="F:hydrolase activity"/>
    <property type="evidence" value="ECO:0007669"/>
    <property type="project" value="InterPro"/>
</dbReference>
<dbReference type="Gene3D" id="3.40.50.1820">
    <property type="entry name" value="alpha/beta hydrolase"/>
    <property type="match status" value="1"/>
</dbReference>
<dbReference type="PANTHER" id="PTHR42103">
    <property type="entry name" value="ALPHA/BETA-HYDROLASES SUPERFAMILY PROTEIN"/>
    <property type="match status" value="1"/>
</dbReference>
<dbReference type="Pfam" id="PF02129">
    <property type="entry name" value="Peptidase_S15"/>
    <property type="match status" value="1"/>
</dbReference>
<dbReference type="InterPro" id="IPR000383">
    <property type="entry name" value="Xaa-Pro-like_dom"/>
</dbReference>